<dbReference type="EMBL" id="AMFJ01000180">
    <property type="protein sequence ID" value="EKE29409.1"/>
    <property type="molecule type" value="Genomic_DNA"/>
</dbReference>
<name>K2GG80_9BACT</name>
<protein>
    <submittedName>
        <fullName evidence="1">Uncharacterized protein</fullName>
    </submittedName>
</protein>
<comment type="caution">
    <text evidence="1">The sequence shown here is derived from an EMBL/GenBank/DDBJ whole genome shotgun (WGS) entry which is preliminary data.</text>
</comment>
<dbReference type="AlphaFoldDB" id="K2GG80"/>
<organism evidence="1">
    <name type="scientific">uncultured bacterium</name>
    <name type="common">gcode 4</name>
    <dbReference type="NCBI Taxonomy" id="1234023"/>
    <lineage>
        <taxon>Bacteria</taxon>
        <taxon>environmental samples</taxon>
    </lineage>
</organism>
<accession>K2GG80</accession>
<sequence>MQTAESRNSPDFPENVEIIWKDWPIKMAVGVVAWMAMSSISEKWNFILLVSFDEESIKEALSLKEKNPKSRVIIVDPFSLSTRMMGANDMILLSRLTQFPFVKFMTDIEDFMAEMTACAKESDEDDSDAALSVTQAQIWFSSRILWYLRHDLPKVIRRGWDGYEVDESQRERFEKIMTDARAAFNMKEHVTESQVVRFIMETKTQIEKVMDWDIDWVYCDIDDTIIRADWTLILSTLDILEKYEKQWKAIHIWTWWELELAKEKLAGTPFERFPLVSKYDYAWANAEIVIDNVSPEKFAIQTGITAKKFIRV</sequence>
<reference evidence="1" key="1">
    <citation type="journal article" date="2012" name="Science">
        <title>Fermentation, hydrogen, and sulfur metabolism in multiple uncultivated bacterial phyla.</title>
        <authorList>
            <person name="Wrighton K.C."/>
            <person name="Thomas B.C."/>
            <person name="Sharon I."/>
            <person name="Miller C.S."/>
            <person name="Castelle C.J."/>
            <person name="VerBerkmoes N.C."/>
            <person name="Wilkins M.J."/>
            <person name="Hettich R.L."/>
            <person name="Lipton M.S."/>
            <person name="Williams K.H."/>
            <person name="Long P.E."/>
            <person name="Banfield J.F."/>
        </authorList>
    </citation>
    <scope>NUCLEOTIDE SEQUENCE [LARGE SCALE GENOMIC DNA]</scope>
</reference>
<evidence type="ECO:0000313" key="1">
    <source>
        <dbReference type="EMBL" id="EKE29409.1"/>
    </source>
</evidence>
<gene>
    <name evidence="1" type="ORF">ACD_2C00180G0002</name>
</gene>
<proteinExistence type="predicted"/>